<feature type="domain" description="Endonuclease/exonuclease/phosphatase" evidence="2">
    <location>
        <begin position="715"/>
        <end position="1028"/>
    </location>
</feature>
<dbReference type="InterPro" id="IPR036691">
    <property type="entry name" value="Endo/exonu/phosph_ase_sf"/>
</dbReference>
<feature type="compositionally biased region" description="Basic and acidic residues" evidence="1">
    <location>
        <begin position="476"/>
        <end position="495"/>
    </location>
</feature>
<dbReference type="OrthoDB" id="10253982at2759"/>
<name>A0A9D4D6V4_DREPO</name>
<dbReference type="InterPro" id="IPR005135">
    <property type="entry name" value="Endo/exonuclease/phosphatase"/>
</dbReference>
<feature type="compositionally biased region" description="Acidic residues" evidence="1">
    <location>
        <begin position="560"/>
        <end position="569"/>
    </location>
</feature>
<feature type="compositionally biased region" description="Polar residues" evidence="1">
    <location>
        <begin position="137"/>
        <end position="152"/>
    </location>
</feature>
<feature type="compositionally biased region" description="Basic and acidic residues" evidence="1">
    <location>
        <begin position="422"/>
        <end position="464"/>
    </location>
</feature>
<feature type="compositionally biased region" description="Basic and acidic residues" evidence="1">
    <location>
        <begin position="287"/>
        <end position="317"/>
    </location>
</feature>
<proteinExistence type="predicted"/>
<reference evidence="3" key="1">
    <citation type="journal article" date="2019" name="bioRxiv">
        <title>The Genome of the Zebra Mussel, Dreissena polymorpha: A Resource for Invasive Species Research.</title>
        <authorList>
            <person name="McCartney M.A."/>
            <person name="Auch B."/>
            <person name="Kono T."/>
            <person name="Mallez S."/>
            <person name="Zhang Y."/>
            <person name="Obille A."/>
            <person name="Becker A."/>
            <person name="Abrahante J.E."/>
            <person name="Garbe J."/>
            <person name="Badalamenti J.P."/>
            <person name="Herman A."/>
            <person name="Mangelson H."/>
            <person name="Liachko I."/>
            <person name="Sullivan S."/>
            <person name="Sone E.D."/>
            <person name="Koren S."/>
            <person name="Silverstein K.A.T."/>
            <person name="Beckman K.B."/>
            <person name="Gohl D.M."/>
        </authorList>
    </citation>
    <scope>NUCLEOTIDE SEQUENCE</scope>
    <source>
        <strain evidence="3">Duluth1</strain>
        <tissue evidence="3">Whole animal</tissue>
    </source>
</reference>
<dbReference type="Gene3D" id="3.60.10.10">
    <property type="entry name" value="Endonuclease/exonuclease/phosphatase"/>
    <property type="match status" value="1"/>
</dbReference>
<evidence type="ECO:0000256" key="1">
    <source>
        <dbReference type="SAM" id="MobiDB-lite"/>
    </source>
</evidence>
<dbReference type="PANTHER" id="PTHR12121:SF98">
    <property type="entry name" value="ENDONUCLEASE_EXONUCLEASE_PHOSPHATASE DOMAIN-CONTAINING PROTEIN"/>
    <property type="match status" value="1"/>
</dbReference>
<dbReference type="SUPFAM" id="SSF56219">
    <property type="entry name" value="DNase I-like"/>
    <property type="match status" value="1"/>
</dbReference>
<dbReference type="EMBL" id="JAIWYP010000011">
    <property type="protein sequence ID" value="KAH3739787.1"/>
    <property type="molecule type" value="Genomic_DNA"/>
</dbReference>
<feature type="compositionally biased region" description="Low complexity" evidence="1">
    <location>
        <begin position="126"/>
        <end position="136"/>
    </location>
</feature>
<reference evidence="3" key="2">
    <citation type="submission" date="2020-11" db="EMBL/GenBank/DDBJ databases">
        <authorList>
            <person name="McCartney M.A."/>
            <person name="Auch B."/>
            <person name="Kono T."/>
            <person name="Mallez S."/>
            <person name="Becker A."/>
            <person name="Gohl D.M."/>
            <person name="Silverstein K.A.T."/>
            <person name="Koren S."/>
            <person name="Bechman K.B."/>
            <person name="Herman A."/>
            <person name="Abrahante J.E."/>
            <person name="Garbe J."/>
        </authorList>
    </citation>
    <scope>NUCLEOTIDE SEQUENCE</scope>
    <source>
        <strain evidence="3">Duluth1</strain>
        <tissue evidence="3">Whole animal</tissue>
    </source>
</reference>
<accession>A0A9D4D6V4</accession>
<dbReference type="Pfam" id="PF03372">
    <property type="entry name" value="Exo_endo_phos"/>
    <property type="match status" value="1"/>
</dbReference>
<dbReference type="InterPro" id="IPR050410">
    <property type="entry name" value="CCR4/nocturin_mRNA_transcr"/>
</dbReference>
<feature type="region of interest" description="Disordered" evidence="1">
    <location>
        <begin position="1"/>
        <end position="590"/>
    </location>
</feature>
<sequence length="1039" mass="114684">MPAKRKASANKGDDKSSPTATSRRLGRSASAASSAAVEVDNNKKRKASSSPAPAKKGRQQSPSPAPVSRQPSRGRAAVAKKPEVEEKKPTGRSKSNKKEEGVKVTKPVVQEAEEKKAQSKGRSRSRSSTASTPSTPKNKASTPKQAATPKQASTPKQKAQTPKTKSQTPKQKTQTPKQATQTPKQKAQTSKQRSETPKQAAITPKQKSAPRGKSATPKQADTPKSQGSAKKAAAANPKRSPVAKMSTTPTPKRSPVAKMSTTPKKSEQKAKVTPASSKGRSSRSRRGKDDTQNESENKNEPSEEGPSEEKPDEKEQGEVIPNEKNSDEDIKIEETKPEEISDEKKHNEEEPNKKTHDEEEPNDKTYDAEELNDKTHDEEEPNDITQDEEEPNDKTHDAEEHNDKTHDEEEPNDKTNDEEEPYDKTHDKEGPNEEPHDEEMHNEKTHEKEISNEEAHEEVIADEKTPDEETPNAVTQDKEKPDEKKHDDPNKEIPNEKTNVTADTDKELMETSATEENSEEDNQKSGEDVDENDNGKSDVVDLNEDSGDALIIGEERPEVVDLEAMEDGAGDGQIKDKEVVSNDVEEISDDDVQEIKLGRNESAVPISHDELSGVSDSSHKRKVEAIDDDCLDAPSESKKAKVEEIAENGDVESVDEVVKEYVVIEMEDVPSADSEEVQKSVPHTSETVNPIFNRVFVPNPSFAGSSDKSSHFSLASYNILADCHLLRNDYSFTEEKYLKPEHRLAAIVEELKYLDSDIICMQEVDPTFYREHLTSTLTQLGYEGFYKKRTDDYFVEGEATFFKTSRFTLVDSSLCRLADLVNKELTDEIDPDIRTAVQAYMDLPDVCVITTLKCNNTGKSVTVGNVHINWGRMKTPDIQCVQIASAIKEIVSQSSGDAFPHIICGDFNSPPLSAGYLVARDGYPSGDETINRLMAIEGLELPDGKKASLVNSLWPAFQHTSSSLKSAYMEAQGSEPEITSYNRGMCECVDYIFYSSTSLDNVGVYSVAARERIMSTGGTPDQHFPSDHVSIKAVLAFKM</sequence>
<feature type="compositionally biased region" description="Basic and acidic residues" evidence="1">
    <location>
        <begin position="80"/>
        <end position="89"/>
    </location>
</feature>
<dbReference type="GO" id="GO:0000175">
    <property type="term" value="F:3'-5'-RNA exonuclease activity"/>
    <property type="evidence" value="ECO:0007669"/>
    <property type="project" value="TreeGrafter"/>
</dbReference>
<comment type="caution">
    <text evidence="3">The sequence shown here is derived from an EMBL/GenBank/DDBJ whole genome shotgun (WGS) entry which is preliminary data.</text>
</comment>
<dbReference type="PANTHER" id="PTHR12121">
    <property type="entry name" value="CARBON CATABOLITE REPRESSOR PROTEIN 4"/>
    <property type="match status" value="1"/>
</dbReference>
<organism evidence="3 4">
    <name type="scientific">Dreissena polymorpha</name>
    <name type="common">Zebra mussel</name>
    <name type="synonym">Mytilus polymorpha</name>
    <dbReference type="NCBI Taxonomy" id="45954"/>
    <lineage>
        <taxon>Eukaryota</taxon>
        <taxon>Metazoa</taxon>
        <taxon>Spiralia</taxon>
        <taxon>Lophotrochozoa</taxon>
        <taxon>Mollusca</taxon>
        <taxon>Bivalvia</taxon>
        <taxon>Autobranchia</taxon>
        <taxon>Heteroconchia</taxon>
        <taxon>Euheterodonta</taxon>
        <taxon>Imparidentia</taxon>
        <taxon>Neoheterodontei</taxon>
        <taxon>Myida</taxon>
        <taxon>Dreissenoidea</taxon>
        <taxon>Dreissenidae</taxon>
        <taxon>Dreissena</taxon>
    </lineage>
</organism>
<protein>
    <recommendedName>
        <fullName evidence="2">Endonuclease/exonuclease/phosphatase domain-containing protein</fullName>
    </recommendedName>
</protein>
<dbReference type="Proteomes" id="UP000828390">
    <property type="component" value="Unassembled WGS sequence"/>
</dbReference>
<feature type="compositionally biased region" description="Acidic residues" evidence="1">
    <location>
        <begin position="378"/>
        <end position="391"/>
    </location>
</feature>
<feature type="compositionally biased region" description="Polar residues" evidence="1">
    <location>
        <begin position="216"/>
        <end position="228"/>
    </location>
</feature>
<evidence type="ECO:0000259" key="2">
    <source>
        <dbReference type="Pfam" id="PF03372"/>
    </source>
</evidence>
<evidence type="ECO:0000313" key="3">
    <source>
        <dbReference type="EMBL" id="KAH3739787.1"/>
    </source>
</evidence>
<evidence type="ECO:0000313" key="4">
    <source>
        <dbReference type="Proteomes" id="UP000828390"/>
    </source>
</evidence>
<dbReference type="AlphaFoldDB" id="A0A9D4D6V4"/>
<feature type="compositionally biased region" description="Basic and acidic residues" evidence="1">
    <location>
        <begin position="521"/>
        <end position="539"/>
    </location>
</feature>
<keyword evidence="4" id="KW-1185">Reference proteome</keyword>
<feature type="compositionally biased region" description="Basic and acidic residues" evidence="1">
    <location>
        <begin position="324"/>
        <end position="377"/>
    </location>
</feature>
<feature type="compositionally biased region" description="Low complexity" evidence="1">
    <location>
        <begin position="153"/>
        <end position="191"/>
    </location>
</feature>
<feature type="compositionally biased region" description="Basic and acidic residues" evidence="1">
    <location>
        <begin position="392"/>
        <end position="415"/>
    </location>
</feature>
<gene>
    <name evidence="3" type="ORF">DPMN_046475</name>
</gene>